<keyword evidence="3" id="KW-0997">Cell inner membrane</keyword>
<evidence type="ECO:0000256" key="7">
    <source>
        <dbReference type="SAM" id="Phobius"/>
    </source>
</evidence>
<feature type="transmembrane region" description="Helical" evidence="7">
    <location>
        <begin position="178"/>
        <end position="195"/>
    </location>
</feature>
<dbReference type="STRING" id="1470434.AZF00_13290"/>
<sequence>MTVTAQQRGIARCTTCGKLSRITTASQAQSWYCTRCAAPLSFRQPHSLQRSWAYTLAAAFLMIPANILPILTVISFGKGDPDTIMSGVVKLWQADLQAIAAIVFIASIAVPVIKLMIIIILILAVQLHLPLSKQQCTVLYRFIHFIGRWSMLDLFMISILVTLVHLGNIATVESGPAATAFAAVVVLTLFAANSFDPRLLWDLDND</sequence>
<dbReference type="Proteomes" id="UP000074119">
    <property type="component" value="Chromosome"/>
</dbReference>
<evidence type="ECO:0000256" key="6">
    <source>
        <dbReference type="ARBA" id="ARBA00023136"/>
    </source>
</evidence>
<protein>
    <submittedName>
        <fullName evidence="8">Paraquat-inducible protein A</fullName>
    </submittedName>
</protein>
<evidence type="ECO:0000313" key="8">
    <source>
        <dbReference type="EMBL" id="AMO69217.1"/>
    </source>
</evidence>
<dbReference type="Pfam" id="PF04403">
    <property type="entry name" value="PqiA"/>
    <property type="match status" value="1"/>
</dbReference>
<evidence type="ECO:0000256" key="5">
    <source>
        <dbReference type="ARBA" id="ARBA00022989"/>
    </source>
</evidence>
<keyword evidence="2" id="KW-1003">Cell membrane</keyword>
<keyword evidence="4 7" id="KW-0812">Transmembrane</keyword>
<dbReference type="AlphaFoldDB" id="A0A127M7K0"/>
<evidence type="ECO:0000256" key="1">
    <source>
        <dbReference type="ARBA" id="ARBA00004533"/>
    </source>
</evidence>
<feature type="transmembrane region" description="Helical" evidence="7">
    <location>
        <begin position="96"/>
        <end position="125"/>
    </location>
</feature>
<feature type="transmembrane region" description="Helical" evidence="7">
    <location>
        <begin position="146"/>
        <end position="166"/>
    </location>
</feature>
<dbReference type="InterPro" id="IPR007498">
    <property type="entry name" value="PqiA-like"/>
</dbReference>
<dbReference type="GO" id="GO:0005886">
    <property type="term" value="C:plasma membrane"/>
    <property type="evidence" value="ECO:0007669"/>
    <property type="project" value="UniProtKB-SubCell"/>
</dbReference>
<dbReference type="PANTHER" id="PTHR30462:SF1">
    <property type="entry name" value="INTERMEMBRANE TRANSPORT PROTEIN YEBS"/>
    <property type="match status" value="1"/>
</dbReference>
<keyword evidence="5 7" id="KW-1133">Transmembrane helix</keyword>
<name>A0A127M7K0_9GAMM</name>
<evidence type="ECO:0000313" key="9">
    <source>
        <dbReference type="Proteomes" id="UP000074119"/>
    </source>
</evidence>
<evidence type="ECO:0000256" key="2">
    <source>
        <dbReference type="ARBA" id="ARBA00022475"/>
    </source>
</evidence>
<dbReference type="KEGG" id="zal:AZF00_13290"/>
<evidence type="ECO:0000256" key="4">
    <source>
        <dbReference type="ARBA" id="ARBA00022692"/>
    </source>
</evidence>
<comment type="subcellular location">
    <subcellularLocation>
        <location evidence="1">Cell inner membrane</location>
    </subcellularLocation>
</comment>
<organism evidence="8 9">
    <name type="scientific">Zhongshania aliphaticivorans</name>
    <dbReference type="NCBI Taxonomy" id="1470434"/>
    <lineage>
        <taxon>Bacteria</taxon>
        <taxon>Pseudomonadati</taxon>
        <taxon>Pseudomonadota</taxon>
        <taxon>Gammaproteobacteria</taxon>
        <taxon>Cellvibrionales</taxon>
        <taxon>Spongiibacteraceae</taxon>
        <taxon>Zhongshania</taxon>
    </lineage>
</organism>
<reference evidence="8 9" key="1">
    <citation type="submission" date="2015-12" db="EMBL/GenBank/DDBJ databases">
        <authorList>
            <person name="Shamseldin A."/>
            <person name="Moawad H."/>
            <person name="Abd El-Rahim W.M."/>
            <person name="Sadowsky M.J."/>
        </authorList>
    </citation>
    <scope>NUCLEOTIDE SEQUENCE [LARGE SCALE GENOMIC DNA]</scope>
    <source>
        <strain evidence="8 9">SM2</strain>
    </source>
</reference>
<dbReference type="InterPro" id="IPR051800">
    <property type="entry name" value="PqiA-PqiB_transport"/>
</dbReference>
<proteinExistence type="predicted"/>
<dbReference type="EMBL" id="CP014544">
    <property type="protein sequence ID" value="AMO69217.1"/>
    <property type="molecule type" value="Genomic_DNA"/>
</dbReference>
<feature type="transmembrane region" description="Helical" evidence="7">
    <location>
        <begin position="52"/>
        <end position="76"/>
    </location>
</feature>
<dbReference type="PANTHER" id="PTHR30462">
    <property type="entry name" value="INTERMEMBRANE TRANSPORT PROTEIN PQIB-RELATED"/>
    <property type="match status" value="1"/>
</dbReference>
<accession>A0A127M7K0</accession>
<gene>
    <name evidence="8" type="ORF">AZF00_13290</name>
</gene>
<evidence type="ECO:0000256" key="3">
    <source>
        <dbReference type="ARBA" id="ARBA00022519"/>
    </source>
</evidence>
<keyword evidence="6 7" id="KW-0472">Membrane</keyword>